<keyword evidence="3" id="KW-0813">Transport</keyword>
<dbReference type="PANTHER" id="PTHR45630:SF7">
    <property type="entry name" value="ENDOPLASMIC RETICULUM TRANSMEMBRANE HELIX TRANSLOCASE"/>
    <property type="match status" value="1"/>
</dbReference>
<keyword evidence="6" id="KW-0547">Nucleotide-binding</keyword>
<proteinExistence type="inferred from homology"/>
<feature type="transmembrane region" description="Helical" evidence="13">
    <location>
        <begin position="26"/>
        <end position="43"/>
    </location>
</feature>
<dbReference type="InterPro" id="IPR023299">
    <property type="entry name" value="ATPase_P-typ_cyto_dom_N"/>
</dbReference>
<keyword evidence="7" id="KW-0256">Endoplasmic reticulum</keyword>
<dbReference type="SFLD" id="SFLDS00003">
    <property type="entry name" value="Haloacid_Dehalogenase"/>
    <property type="match status" value="1"/>
</dbReference>
<dbReference type="NCBIfam" id="TIGR01657">
    <property type="entry name" value="P-ATPase-V"/>
    <property type="match status" value="1"/>
</dbReference>
<evidence type="ECO:0000256" key="4">
    <source>
        <dbReference type="ARBA" id="ARBA00022692"/>
    </source>
</evidence>
<dbReference type="Pfam" id="PF23143">
    <property type="entry name" value="2TM_P5A-ATPase"/>
    <property type="match status" value="1"/>
</dbReference>
<evidence type="ECO:0000256" key="1">
    <source>
        <dbReference type="ARBA" id="ARBA00004477"/>
    </source>
</evidence>
<feature type="domain" description="P-type ATPase A" evidence="14">
    <location>
        <begin position="256"/>
        <end position="388"/>
    </location>
</feature>
<dbReference type="InterPro" id="IPR023214">
    <property type="entry name" value="HAD_sf"/>
</dbReference>
<accession>A0A1Y2D556</accession>
<keyword evidence="4 13" id="KW-0812">Transmembrane</keyword>
<dbReference type="SUPFAM" id="SSF81660">
    <property type="entry name" value="Metal cation-transporting ATPase, ATP-binding domain N"/>
    <property type="match status" value="1"/>
</dbReference>
<dbReference type="Gene3D" id="3.40.50.1000">
    <property type="entry name" value="HAD superfamily/HAD-like"/>
    <property type="match status" value="1"/>
</dbReference>
<dbReference type="SFLD" id="SFLDF00027">
    <property type="entry name" value="p-type_atpase"/>
    <property type="match status" value="1"/>
</dbReference>
<feature type="transmembrane region" description="Helical" evidence="13">
    <location>
        <begin position="949"/>
        <end position="968"/>
    </location>
</feature>
<dbReference type="GO" id="GO:0019829">
    <property type="term" value="F:ATPase-coupled monoatomic cation transmembrane transporter activity"/>
    <property type="evidence" value="ECO:0007669"/>
    <property type="project" value="TreeGrafter"/>
</dbReference>
<dbReference type="GO" id="GO:0005789">
    <property type="term" value="C:endoplasmic reticulum membrane"/>
    <property type="evidence" value="ECO:0007669"/>
    <property type="project" value="UniProtKB-SubCell"/>
</dbReference>
<dbReference type="PANTHER" id="PTHR45630">
    <property type="entry name" value="CATION-TRANSPORTING ATPASE-RELATED"/>
    <property type="match status" value="1"/>
</dbReference>
<dbReference type="GO" id="GO:0046872">
    <property type="term" value="F:metal ion binding"/>
    <property type="evidence" value="ECO:0007669"/>
    <property type="project" value="UniProtKB-KW"/>
</dbReference>
<feature type="transmembrane region" description="Helical" evidence="13">
    <location>
        <begin position="974"/>
        <end position="991"/>
    </location>
</feature>
<dbReference type="InterPro" id="IPR044492">
    <property type="entry name" value="P_typ_ATPase_HD_dom"/>
</dbReference>
<evidence type="ECO:0000259" key="14">
    <source>
        <dbReference type="Pfam" id="PF00122"/>
    </source>
</evidence>
<keyword evidence="5" id="KW-0479">Metal-binding</keyword>
<evidence type="ECO:0000259" key="15">
    <source>
        <dbReference type="Pfam" id="PF23143"/>
    </source>
</evidence>
<reference evidence="16 17" key="1">
    <citation type="submission" date="2016-08" db="EMBL/GenBank/DDBJ databases">
        <title>A Parts List for Fungal Cellulosomes Revealed by Comparative Genomics.</title>
        <authorList>
            <consortium name="DOE Joint Genome Institute"/>
            <person name="Haitjema C.H."/>
            <person name="Gilmore S.P."/>
            <person name="Henske J.K."/>
            <person name="Solomon K.V."/>
            <person name="De Groot R."/>
            <person name="Kuo A."/>
            <person name="Mondo S.J."/>
            <person name="Salamov A.A."/>
            <person name="Labutti K."/>
            <person name="Zhao Z."/>
            <person name="Chiniquy J."/>
            <person name="Barry K."/>
            <person name="Brewer H.M."/>
            <person name="Purvine S.O."/>
            <person name="Wright A.T."/>
            <person name="Boxma B."/>
            <person name="Van Alen T."/>
            <person name="Hackstein J.H."/>
            <person name="Baker S.E."/>
            <person name="Grigoriev I.V."/>
            <person name="O'Malley M.A."/>
        </authorList>
    </citation>
    <scope>NUCLEOTIDE SEQUENCE [LARGE SCALE GENOMIC DNA]</scope>
    <source>
        <strain evidence="16 17">G1</strain>
    </source>
</reference>
<comment type="caution">
    <text evidence="16">The sequence shown here is derived from an EMBL/GenBank/DDBJ whole genome shotgun (WGS) entry which is preliminary data.</text>
</comment>
<dbReference type="InterPro" id="IPR001757">
    <property type="entry name" value="P_typ_ATPase"/>
</dbReference>
<keyword evidence="12 13" id="KW-0472">Membrane</keyword>
<evidence type="ECO:0000256" key="9">
    <source>
        <dbReference type="ARBA" id="ARBA00022842"/>
    </source>
</evidence>
<feature type="transmembrane region" description="Helical" evidence="13">
    <location>
        <begin position="1131"/>
        <end position="1149"/>
    </location>
</feature>
<keyword evidence="11 13" id="KW-1133">Transmembrane helix</keyword>
<evidence type="ECO:0000256" key="7">
    <source>
        <dbReference type="ARBA" id="ARBA00022824"/>
    </source>
</evidence>
<dbReference type="Gene3D" id="3.40.1110.10">
    <property type="entry name" value="Calcium-transporting ATPase, cytoplasmic domain N"/>
    <property type="match status" value="1"/>
</dbReference>
<protein>
    <submittedName>
        <fullName evidence="16">Uncharacterized protein</fullName>
    </submittedName>
</protein>
<dbReference type="InterPro" id="IPR059000">
    <property type="entry name" value="ATPase_P-type_domA"/>
</dbReference>
<comment type="similarity">
    <text evidence="2">Belongs to the cation transport ATPase (P-type) (TC 3.A.3) family. Type V subfamily.</text>
</comment>
<evidence type="ECO:0000313" key="17">
    <source>
        <dbReference type="Proteomes" id="UP000193920"/>
    </source>
</evidence>
<evidence type="ECO:0000256" key="3">
    <source>
        <dbReference type="ARBA" id="ARBA00022448"/>
    </source>
</evidence>
<organism evidence="16 17">
    <name type="scientific">Neocallimastix californiae</name>
    <dbReference type="NCBI Taxonomy" id="1754190"/>
    <lineage>
        <taxon>Eukaryota</taxon>
        <taxon>Fungi</taxon>
        <taxon>Fungi incertae sedis</taxon>
        <taxon>Chytridiomycota</taxon>
        <taxon>Chytridiomycota incertae sedis</taxon>
        <taxon>Neocallimastigomycetes</taxon>
        <taxon>Neocallimastigales</taxon>
        <taxon>Neocallimastigaceae</taxon>
        <taxon>Neocallimastix</taxon>
    </lineage>
</organism>
<dbReference type="InterPro" id="IPR006544">
    <property type="entry name" value="P-type_TPase_V"/>
</dbReference>
<evidence type="ECO:0000256" key="12">
    <source>
        <dbReference type="ARBA" id="ARBA00023136"/>
    </source>
</evidence>
<dbReference type="Proteomes" id="UP000193920">
    <property type="component" value="Unassembled WGS sequence"/>
</dbReference>
<feature type="transmembrane region" description="Helical" evidence="13">
    <location>
        <begin position="202"/>
        <end position="219"/>
    </location>
</feature>
<evidence type="ECO:0000256" key="11">
    <source>
        <dbReference type="ARBA" id="ARBA00022989"/>
    </source>
</evidence>
<keyword evidence="9" id="KW-0460">Magnesium</keyword>
<dbReference type="SUPFAM" id="SSF81653">
    <property type="entry name" value="Calcium ATPase, transduction domain A"/>
    <property type="match status" value="1"/>
</dbReference>
<comment type="subcellular location">
    <subcellularLocation>
        <location evidence="1">Endoplasmic reticulum membrane</location>
        <topology evidence="1">Multi-pass membrane protein</topology>
    </subcellularLocation>
</comment>
<dbReference type="InterPro" id="IPR018303">
    <property type="entry name" value="ATPase_P-typ_P_site"/>
</dbReference>
<dbReference type="InterPro" id="IPR036412">
    <property type="entry name" value="HAD-like_sf"/>
</dbReference>
<dbReference type="FunFam" id="3.40.50.1000:FF:000056">
    <property type="entry name" value="Cation-transporting ATPase"/>
    <property type="match status" value="1"/>
</dbReference>
<dbReference type="InterPro" id="IPR023298">
    <property type="entry name" value="ATPase_P-typ_TM_dom_sf"/>
</dbReference>
<dbReference type="PROSITE" id="PS00154">
    <property type="entry name" value="ATPASE_E1_E2"/>
    <property type="match status" value="1"/>
</dbReference>
<dbReference type="InterPro" id="IPR047820">
    <property type="entry name" value="P5A-type_ATPase"/>
</dbReference>
<dbReference type="InterPro" id="IPR057255">
    <property type="entry name" value="2TM_P5A-ATPase"/>
</dbReference>
<dbReference type="Pfam" id="PF00122">
    <property type="entry name" value="E1-E2_ATPase"/>
    <property type="match status" value="1"/>
</dbReference>
<dbReference type="Pfam" id="PF13246">
    <property type="entry name" value="Cation_ATPase"/>
    <property type="match status" value="1"/>
</dbReference>
<dbReference type="CDD" id="cd07543">
    <property type="entry name" value="P-type_ATPase_cation"/>
    <property type="match status" value="1"/>
</dbReference>
<evidence type="ECO:0000256" key="8">
    <source>
        <dbReference type="ARBA" id="ARBA00022840"/>
    </source>
</evidence>
<keyword evidence="17" id="KW-1185">Reference proteome</keyword>
<dbReference type="AlphaFoldDB" id="A0A1Y2D556"/>
<feature type="transmembrane region" description="Helical" evidence="13">
    <location>
        <begin position="225"/>
        <end position="242"/>
    </location>
</feature>
<keyword evidence="8" id="KW-0067">ATP-binding</keyword>
<evidence type="ECO:0000256" key="10">
    <source>
        <dbReference type="ARBA" id="ARBA00022967"/>
    </source>
</evidence>
<dbReference type="Gene3D" id="2.70.150.10">
    <property type="entry name" value="Calcium-transporting ATPase, cytoplasmic transduction domain A"/>
    <property type="match status" value="1"/>
</dbReference>
<evidence type="ECO:0000256" key="13">
    <source>
        <dbReference type="SAM" id="Phobius"/>
    </source>
</evidence>
<dbReference type="GO" id="GO:0016887">
    <property type="term" value="F:ATP hydrolysis activity"/>
    <property type="evidence" value="ECO:0007669"/>
    <property type="project" value="InterPro"/>
</dbReference>
<dbReference type="SFLD" id="SFLDG00002">
    <property type="entry name" value="C1.7:_P-type_atpase_like"/>
    <property type="match status" value="1"/>
</dbReference>
<dbReference type="SUPFAM" id="SSF81665">
    <property type="entry name" value="Calcium ATPase, transmembrane domain M"/>
    <property type="match status" value="1"/>
</dbReference>
<gene>
    <name evidence="16" type="ORF">LY90DRAFT_507616</name>
</gene>
<dbReference type="GO" id="GO:0005524">
    <property type="term" value="F:ATP binding"/>
    <property type="evidence" value="ECO:0007669"/>
    <property type="project" value="UniProtKB-KW"/>
</dbReference>
<dbReference type="PRINTS" id="PR00119">
    <property type="entry name" value="CATATPASE"/>
</dbReference>
<evidence type="ECO:0000256" key="2">
    <source>
        <dbReference type="ARBA" id="ARBA00006000"/>
    </source>
</evidence>
<evidence type="ECO:0000256" key="5">
    <source>
        <dbReference type="ARBA" id="ARBA00022723"/>
    </source>
</evidence>
<feature type="domain" description="P5A-ATPase transmembrane helical hairpin" evidence="15">
    <location>
        <begin position="20"/>
        <end position="88"/>
    </location>
</feature>
<name>A0A1Y2D556_9FUNG</name>
<sequence length="1165" mass="132004">MAQTLVQSKAIKDSSLHVKLPLKRHAYGYPFIPFYCIWLYLILFHYNSLFGSIEAAYVTLIAIGTIHALVFLICQWSISIKAKLTCKLVTDPRVANVIKIIPITNHGSGAFCDIKRSVVDSSDGKKEIIYFYFQKRKYIWDEEKKSFKKLDFICDKDVSIEFFKEKMGLVSEKEIEFVKQKYGENNFDIPIPPFMELFKEHIVAPLFVFQIFCVALWFLDEMWYYSLFTLVMLFVFESTLVFQRLRNLKEMRSMVMTPYPVHVYRKNKWIKVKTTELLPGDLVSIVNAKNEEQQVPCDLLIMNGSCIVNEAMLSGESTPQLKESIEVLDADTLYNINKQKNNTLYGGTKVLQVNKPEEYPIEAPPDNGCLATVLRTGFGTSQGKLVRTIIYSTERVSANNWESYVFILILLVFAVIASAYLWIEGSKNEKRKRNKLILDCILTLTSVVPPELPMELSLAVNNSLIALSKLFIFCTEPFRIPYAGKVDVCCFDKTGTLTKEDLIVEGISGIKNDSKTIQKVTDSPEETNLVIASGHSLVLVDRKVVGDPMEVAALKSTNWTLESNDIVIEKIPGQKQRKRIIKINRRFAFSSSLKRMSTISTLQDGNGISKTYVSTKGAPEVLKPMFTSVPDYYDDLYKYWARNGSRVIALGYKNTNLKVQAIRDITRDDVEKDLTFAGFLLFECPLKEDSAEAISMLNHSSHRVVMITGDNALTACHVAKQVEIVKRPVLILDKFDGKLQWKNIDETLTIDMDPETEIIDPHIYEHDLCITGKALNEIQDKKCYEILLPRIWVYSRVSPNDKETIVLALKSRGFFTLMCGDGTNDVGALKQAHVGVALLNCSKEDLMKIQKRAAEERRLKLLQQQQEMYAKWGVQPPNNMMGQQMQQQKIQQMQKDLMNGLEEDVPIIKFGDASVAAPFTSKISSVMSVVDIIKQGRCTLVATNQMYKILALNSLISAYSLSVLYLAGIKQGDWQATIAGFLITICFFGVAKSKPLDKLSKERPQSNIFSIYLMLSIIGQVIVHLGSLIYVRIEAIKYSEELEEEIDLDSEFQPNLLNSAVYLISLMMQISTFAINYEGRPFREGIRENKALFNSLFIVTGIAVAAGLELSPSLNEKMQLVPFPEEFKTKLISAMAFDFFGAGIVEIITKKLFCNDKPKKELLLN</sequence>
<dbReference type="EMBL" id="MCOG01000085">
    <property type="protein sequence ID" value="ORY54428.1"/>
    <property type="molecule type" value="Genomic_DNA"/>
</dbReference>
<feature type="transmembrane region" description="Helical" evidence="13">
    <location>
        <begin position="55"/>
        <end position="74"/>
    </location>
</feature>
<feature type="transmembrane region" description="Helical" evidence="13">
    <location>
        <begin position="1091"/>
        <end position="1111"/>
    </location>
</feature>
<evidence type="ECO:0000313" key="16">
    <source>
        <dbReference type="EMBL" id="ORY54428.1"/>
    </source>
</evidence>
<feature type="transmembrane region" description="Helical" evidence="13">
    <location>
        <begin position="1011"/>
        <end position="1033"/>
    </location>
</feature>
<keyword evidence="10" id="KW-1278">Translocase</keyword>
<evidence type="ECO:0000256" key="6">
    <source>
        <dbReference type="ARBA" id="ARBA00022741"/>
    </source>
</evidence>
<dbReference type="GO" id="GO:0006874">
    <property type="term" value="P:intracellular calcium ion homeostasis"/>
    <property type="evidence" value="ECO:0007669"/>
    <property type="project" value="TreeGrafter"/>
</dbReference>
<dbReference type="GO" id="GO:0015662">
    <property type="term" value="F:P-type ion transporter activity"/>
    <property type="evidence" value="ECO:0007669"/>
    <property type="project" value="TreeGrafter"/>
</dbReference>
<dbReference type="NCBIfam" id="TIGR01494">
    <property type="entry name" value="ATPase_P-type"/>
    <property type="match status" value="1"/>
</dbReference>
<dbReference type="InterPro" id="IPR008250">
    <property type="entry name" value="ATPase_P-typ_transduc_dom_A_sf"/>
</dbReference>
<dbReference type="STRING" id="1754190.A0A1Y2D556"/>
<dbReference type="OrthoDB" id="48943at2759"/>
<dbReference type="SUPFAM" id="SSF56784">
    <property type="entry name" value="HAD-like"/>
    <property type="match status" value="1"/>
</dbReference>
<feature type="transmembrane region" description="Helical" evidence="13">
    <location>
        <begin position="404"/>
        <end position="423"/>
    </location>
</feature>